<organism evidence="2 3">
    <name type="scientific">Fictibacillus macauensis ZFHKF-1</name>
    <dbReference type="NCBI Taxonomy" id="1196324"/>
    <lineage>
        <taxon>Bacteria</taxon>
        <taxon>Bacillati</taxon>
        <taxon>Bacillota</taxon>
        <taxon>Bacilli</taxon>
        <taxon>Bacillales</taxon>
        <taxon>Fictibacillaceae</taxon>
        <taxon>Fictibacillus</taxon>
    </lineage>
</organism>
<dbReference type="OrthoDB" id="2168558at2"/>
<dbReference type="PANTHER" id="PTHR42059">
    <property type="entry name" value="TNT DOMAIN-CONTAINING PROTEIN"/>
    <property type="match status" value="1"/>
</dbReference>
<dbReference type="STRING" id="1196324.A374_01154"/>
<dbReference type="PATRIC" id="fig|1196324.3.peg.229"/>
<dbReference type="EMBL" id="AKKV01000008">
    <property type="protein sequence ID" value="EIT87248.1"/>
    <property type="molecule type" value="Genomic_DNA"/>
</dbReference>
<dbReference type="eggNOG" id="COG3209">
    <property type="taxonomic scope" value="Bacteria"/>
</dbReference>
<sequence>MNIDYKDKQWRTMSNAIGELGGGWPRGSGIIKDLLDIEKVLEGVKSDISELDSDQVMAYSYEGQEAKIQQETSKIHVLYQFSSEIGNVLDNKIDNPFYESMDKFVEAMRDNNINNFSTKNRIGAKGKHYTNKDSVEMEYEKEEINLNDLFNGDNYYSQEMQSRYSIYKSFNKDSKETLAQFKERYLNSSAFQYNSINDGLRQKEFWANLAIGATAIGIGIFCPPAGAFLGTAASAAEVGSGLVGDNWITGRELTGEERKEAVVTGIVGMTVGGSYEALRLTQLKQLAKARQAIRLEREAWNELSPVEQEKLLNWNKNFRPTAIKYLKGKITFDDLRFYNQQTGAIEWPIEDGFTKYRELIMLKRGTIVDRYGDTGGSYFSPVGTPYEQRALALHSDDAPYHKYVVNHPFKVESGKAAPWFNRPGGGTQYYTGNITIRVTIKGKEIVLKNPNVEKLLKYKILVKKRWYHR</sequence>
<dbReference type="GO" id="GO:0050135">
    <property type="term" value="F:NADP+ nucleosidase activity"/>
    <property type="evidence" value="ECO:0007669"/>
    <property type="project" value="InterPro"/>
</dbReference>
<proteinExistence type="predicted"/>
<reference evidence="2 3" key="1">
    <citation type="journal article" date="2012" name="J. Bacteriol.">
        <title>Genome of Bacillus macauensis ZFHKF-1, a Long-Chain-Forming Bacterium.</title>
        <authorList>
            <person name="Cai L."/>
            <person name="Zhang T."/>
        </authorList>
    </citation>
    <scope>NUCLEOTIDE SEQUENCE [LARGE SCALE GENOMIC DNA]</scope>
    <source>
        <strain evidence="2 3">ZFHKF-1</strain>
    </source>
</reference>
<dbReference type="InterPro" id="IPR025331">
    <property type="entry name" value="TNT"/>
</dbReference>
<protein>
    <recommendedName>
        <fullName evidence="1">TNT domain-containing protein</fullName>
    </recommendedName>
</protein>
<keyword evidence="3" id="KW-1185">Reference proteome</keyword>
<evidence type="ECO:0000259" key="1">
    <source>
        <dbReference type="Pfam" id="PF14021"/>
    </source>
</evidence>
<feature type="domain" description="TNT" evidence="1">
    <location>
        <begin position="362"/>
        <end position="440"/>
    </location>
</feature>
<gene>
    <name evidence="2" type="ORF">A374_01154</name>
</gene>
<name>I8UK94_9BACL</name>
<comment type="caution">
    <text evidence="2">The sequence shown here is derived from an EMBL/GenBank/DDBJ whole genome shotgun (WGS) entry which is preliminary data.</text>
</comment>
<dbReference type="AlphaFoldDB" id="I8UK94"/>
<dbReference type="Pfam" id="PF14021">
    <property type="entry name" value="TNT"/>
    <property type="match status" value="1"/>
</dbReference>
<dbReference type="RefSeq" id="WP_007200337.1">
    <property type="nucleotide sequence ID" value="NZ_AKKV01000008.1"/>
</dbReference>
<dbReference type="InterPro" id="IPR053024">
    <property type="entry name" value="Fungal_surface_NADase"/>
</dbReference>
<evidence type="ECO:0000313" key="2">
    <source>
        <dbReference type="EMBL" id="EIT87248.1"/>
    </source>
</evidence>
<dbReference type="PANTHER" id="PTHR42059:SF1">
    <property type="entry name" value="TNT DOMAIN-CONTAINING PROTEIN"/>
    <property type="match status" value="1"/>
</dbReference>
<accession>I8UK94</accession>
<evidence type="ECO:0000313" key="3">
    <source>
        <dbReference type="Proteomes" id="UP000004080"/>
    </source>
</evidence>
<dbReference type="Proteomes" id="UP000004080">
    <property type="component" value="Unassembled WGS sequence"/>
</dbReference>